<name>A0A6P5QAB1_MUSCR</name>
<dbReference type="InterPro" id="IPR021052">
    <property type="entry name" value="HJURP_central_dom"/>
</dbReference>
<dbReference type="Gene3D" id="6.10.250.2320">
    <property type="match status" value="1"/>
</dbReference>
<keyword evidence="2" id="KW-0238">DNA-binding</keyword>
<dbReference type="GO" id="GO:0000775">
    <property type="term" value="C:chromosome, centromeric region"/>
    <property type="evidence" value="ECO:0007669"/>
    <property type="project" value="TreeGrafter"/>
</dbReference>
<dbReference type="GO" id="GO:0003677">
    <property type="term" value="F:DNA binding"/>
    <property type="evidence" value="ECO:0007669"/>
    <property type="project" value="UniProtKB-KW"/>
</dbReference>
<feature type="region of interest" description="Disordered" evidence="4">
    <location>
        <begin position="279"/>
        <end position="315"/>
    </location>
</feature>
<gene>
    <name evidence="8" type="primary">Hjurp</name>
</gene>
<feature type="compositionally biased region" description="Polar residues" evidence="4">
    <location>
        <begin position="502"/>
        <end position="519"/>
    </location>
</feature>
<organism evidence="7 8">
    <name type="scientific">Mus caroli</name>
    <name type="common">Ryukyu mouse</name>
    <name type="synonym">Ricefield mouse</name>
    <dbReference type="NCBI Taxonomy" id="10089"/>
    <lineage>
        <taxon>Eukaryota</taxon>
        <taxon>Metazoa</taxon>
        <taxon>Chordata</taxon>
        <taxon>Craniata</taxon>
        <taxon>Vertebrata</taxon>
        <taxon>Euteleostomi</taxon>
        <taxon>Mammalia</taxon>
        <taxon>Eutheria</taxon>
        <taxon>Euarchontoglires</taxon>
        <taxon>Glires</taxon>
        <taxon>Rodentia</taxon>
        <taxon>Myomorpha</taxon>
        <taxon>Muroidea</taxon>
        <taxon>Muridae</taxon>
        <taxon>Murinae</taxon>
        <taxon>Mus</taxon>
        <taxon>Mus</taxon>
    </lineage>
</organism>
<comment type="subcellular location">
    <subcellularLocation>
        <location evidence="1">Nucleus</location>
    </subcellularLocation>
</comment>
<feature type="domain" description="Holliday junction recognition protein HJURP central" evidence="5">
    <location>
        <begin position="254"/>
        <end position="369"/>
    </location>
</feature>
<keyword evidence="3" id="KW-0539">Nucleus</keyword>
<dbReference type="Pfam" id="PF12347">
    <property type="entry name" value="HJURP_C"/>
    <property type="match status" value="2"/>
</dbReference>
<feature type="region of interest" description="Disordered" evidence="4">
    <location>
        <begin position="655"/>
        <end position="674"/>
    </location>
</feature>
<evidence type="ECO:0000313" key="7">
    <source>
        <dbReference type="Proteomes" id="UP000515126"/>
    </source>
</evidence>
<evidence type="ECO:0000313" key="8">
    <source>
        <dbReference type="RefSeq" id="XP_021026829.1"/>
    </source>
</evidence>
<evidence type="ECO:0000256" key="2">
    <source>
        <dbReference type="ARBA" id="ARBA00023125"/>
    </source>
</evidence>
<keyword evidence="7" id="KW-1185">Reference proteome</keyword>
<dbReference type="GO" id="GO:0034080">
    <property type="term" value="P:CENP-A containing chromatin assembly"/>
    <property type="evidence" value="ECO:0007669"/>
    <property type="project" value="TreeGrafter"/>
</dbReference>
<proteinExistence type="predicted"/>
<evidence type="ECO:0000256" key="1">
    <source>
        <dbReference type="ARBA" id="ARBA00004123"/>
    </source>
</evidence>
<dbReference type="GO" id="GO:0042393">
    <property type="term" value="F:histone binding"/>
    <property type="evidence" value="ECO:0007669"/>
    <property type="project" value="TreeGrafter"/>
</dbReference>
<feature type="compositionally biased region" description="Basic and acidic residues" evidence="4">
    <location>
        <begin position="456"/>
        <end position="482"/>
    </location>
</feature>
<dbReference type="AlphaFoldDB" id="A0A6P5QAB1"/>
<feature type="domain" description="Holliday junction regulator protein family C-terminal" evidence="6">
    <location>
        <begin position="527"/>
        <end position="584"/>
    </location>
</feature>
<feature type="domain" description="Holliday junction regulator protein family C-terminal" evidence="6">
    <location>
        <begin position="385"/>
        <end position="446"/>
    </location>
</feature>
<feature type="region of interest" description="Disordered" evidence="4">
    <location>
        <begin position="78"/>
        <end position="127"/>
    </location>
</feature>
<evidence type="ECO:0000256" key="3">
    <source>
        <dbReference type="ARBA" id="ARBA00023242"/>
    </source>
</evidence>
<accession>A0A6P5QAB1</accession>
<dbReference type="Pfam" id="PF12346">
    <property type="entry name" value="HJURP_mid"/>
    <property type="match status" value="1"/>
</dbReference>
<evidence type="ECO:0000259" key="6">
    <source>
        <dbReference type="Pfam" id="PF12347"/>
    </source>
</evidence>
<dbReference type="PANTHER" id="PTHR15992">
    <property type="entry name" value="HOLLIDAY JUNCTION RECOGNITION PROTEIN"/>
    <property type="match status" value="1"/>
</dbReference>
<dbReference type="KEGG" id="mcal:110300969"/>
<evidence type="ECO:0000259" key="5">
    <source>
        <dbReference type="Pfam" id="PF12346"/>
    </source>
</evidence>
<feature type="region of interest" description="Disordered" evidence="4">
    <location>
        <begin position="172"/>
        <end position="202"/>
    </location>
</feature>
<dbReference type="GeneID" id="110300969"/>
<evidence type="ECO:0000256" key="4">
    <source>
        <dbReference type="SAM" id="MobiDB-lite"/>
    </source>
</evidence>
<dbReference type="CTD" id="55355"/>
<dbReference type="Proteomes" id="UP000515126">
    <property type="component" value="Chromosome 1"/>
</dbReference>
<feature type="region of interest" description="Disordered" evidence="4">
    <location>
        <begin position="425"/>
        <end position="528"/>
    </location>
</feature>
<feature type="compositionally biased region" description="Basic residues" evidence="4">
    <location>
        <begin position="279"/>
        <end position="297"/>
    </location>
</feature>
<sequence length="674" mass="75024">MESMGRQDRRLHQQLNESSSRFQTLMKRLIAKYNQPFEDDPLVEMTTLTYQTPQGLRIWGGKLMKKEDKEYTQVIDRLNGQAPEGDSESSGADTSLEENWPSCSSAMGEASGDPGQHQPAVPGNTLETDLRRKYLTQVDILLQDEEYFKNTEKRGGKDTVMTWVPSVTSSVTPASGCQDAISPKSSGGPEVSALSSRGQGPSYPCPADMAIVARSDGLSLLGTSSNSGSSQSLEVDDLRNVTISDLYEGMMHSMSRLLRSKPSCIISTKTHINQSWKLRRRPSHKQGLHKNRTHCPRSKPSQRCARKVPEPCSEPGKEARILRDYENLLHVAPRKTGLELKSVSLEGSKRQVHEFSPAWKELQMMPQKDLDLNHERENRVMSLQWLISPVKMVPRPRVFPSQVEKRYREIKIKFDKLHQEYCLSSGKQPRLTGPTESRAVDVYRSGSKSPGSHQGVETRRPSSPFSREKTERPGEALEDLRGNGKSVKTKSCLLRSCPSPEGSLSRSPGHSQQSSGLQEHNSEPPGKAVWPSTAISALCIGSPRCRKDNYDELKKEFNRLYHKYCLSPQRAKVTSCGRASPMKAAAALPHQAEHLKRLNPNSPQQSSQKLSISPGCHIRVLQDSAAVGVHRSAQTASTLVREPWRPTKRRKLSYPVACAHQAKSHDTSGASGWP</sequence>
<dbReference type="PANTHER" id="PTHR15992:SF5">
    <property type="entry name" value="HOLLIDAY JUNCTION RECOGNITION PROTEIN"/>
    <property type="match status" value="1"/>
</dbReference>
<dbReference type="InterPro" id="IPR022102">
    <property type="entry name" value="HJURP_C"/>
</dbReference>
<reference evidence="8" key="1">
    <citation type="submission" date="2025-08" db="UniProtKB">
        <authorList>
            <consortium name="RefSeq"/>
        </authorList>
    </citation>
    <scope>IDENTIFICATION</scope>
</reference>
<protein>
    <submittedName>
        <fullName evidence="8">Holliday junction recognition protein</fullName>
    </submittedName>
</protein>
<dbReference type="GO" id="GO:0005634">
    <property type="term" value="C:nucleus"/>
    <property type="evidence" value="ECO:0007669"/>
    <property type="project" value="UniProtKB-SubCell"/>
</dbReference>
<dbReference type="RefSeq" id="XP_021026829.1">
    <property type="nucleotide sequence ID" value="XM_021171170.1"/>
</dbReference>